<proteinExistence type="predicted"/>
<protein>
    <submittedName>
        <fullName evidence="1">Uncharacterized protein</fullName>
    </submittedName>
</protein>
<evidence type="ECO:0000313" key="2">
    <source>
        <dbReference type="Proteomes" id="UP000226179"/>
    </source>
</evidence>
<organism evidence="1 2">
    <name type="scientific">Fusobacterium animalis</name>
    <dbReference type="NCBI Taxonomy" id="76859"/>
    <lineage>
        <taxon>Bacteria</taxon>
        <taxon>Fusobacteriati</taxon>
        <taxon>Fusobacteriota</taxon>
        <taxon>Fusobacteriia</taxon>
        <taxon>Fusobacteriales</taxon>
        <taxon>Fusobacteriaceae</taxon>
        <taxon>Fusobacterium</taxon>
    </lineage>
</organism>
<dbReference type="Proteomes" id="UP000226179">
    <property type="component" value="Unassembled WGS sequence"/>
</dbReference>
<reference evidence="1 2" key="1">
    <citation type="submission" date="2017-06" db="EMBL/GenBank/DDBJ databases">
        <title>Draft genome sequence of Fusobacterium nucleatum subsp. animalis KCOM 1280 (=ChDC F318).</title>
        <authorList>
            <person name="Kook J.-K."/>
            <person name="Park S.-N."/>
            <person name="Lim Y.K."/>
            <person name="Roh H."/>
        </authorList>
    </citation>
    <scope>NUCLEOTIDE SEQUENCE [LARGE SCALE GENOMIC DNA]</scope>
    <source>
        <strain evidence="2">KCOM 1280 ( ChDC F318)</strain>
    </source>
</reference>
<accession>A0A2B7YXQ6</accession>
<gene>
    <name evidence="1" type="ORF">RN90_10645</name>
</gene>
<comment type="caution">
    <text evidence="1">The sequence shown here is derived from an EMBL/GenBank/DDBJ whole genome shotgun (WGS) entry which is preliminary data.</text>
</comment>
<dbReference type="EMBL" id="NJGJ01000001">
    <property type="protein sequence ID" value="PGH25773.1"/>
    <property type="molecule type" value="Genomic_DNA"/>
</dbReference>
<sequence>MPVATTLNRGAKIIRPDIQKEIERDGYTKVIEKYGKIPYVDSIHKKYGDKHKEEVKAKQREAEEKTGKSKTEIFYVRIDGINEKITVESVPKAGGFWWTIGDTLGGLLKNSGEYQSYDYDTRLSKEEKEIKKAKKGKELRKSFGDTLGGLGVSRYITEYITEIRSGQIEYGTKKEVEERFELNYEGTQQVVELLGAAAISKAKTFVGNKIKEGSKAKNIVTAVDDIDDKLVKEIENAGDIAETTRQISGQDPNLKYGQQVYVKNNDLKQQGSQLNKYQEVGANEYGLKNNNLEKTKSPIFYNNGNFSNKKVYKVIEQIDGKIENIKEILTLEG</sequence>
<dbReference type="RefSeq" id="WP_158412325.1">
    <property type="nucleotide sequence ID" value="NZ_CP077150.1"/>
</dbReference>
<evidence type="ECO:0000313" key="1">
    <source>
        <dbReference type="EMBL" id="PGH25773.1"/>
    </source>
</evidence>
<dbReference type="AlphaFoldDB" id="A0A2B7YXQ6"/>
<name>A0A2B7YXQ6_9FUSO</name>